<keyword evidence="1" id="KW-1133">Transmembrane helix</keyword>
<dbReference type="AlphaFoldDB" id="A0A4R3Z789"/>
<keyword evidence="4" id="KW-1185">Reference proteome</keyword>
<evidence type="ECO:0000259" key="2">
    <source>
        <dbReference type="Pfam" id="PF14317"/>
    </source>
</evidence>
<feature type="transmembrane region" description="Helical" evidence="1">
    <location>
        <begin position="31"/>
        <end position="50"/>
    </location>
</feature>
<dbReference type="Pfam" id="PF14317">
    <property type="entry name" value="YcxB"/>
    <property type="match status" value="1"/>
</dbReference>
<dbReference type="RefSeq" id="WP_066444706.1">
    <property type="nucleotide sequence ID" value="NZ_CAUWFI010000018.1"/>
</dbReference>
<dbReference type="InterPro" id="IPR025588">
    <property type="entry name" value="YcxB-like_C"/>
</dbReference>
<dbReference type="Proteomes" id="UP000295515">
    <property type="component" value="Unassembled WGS sequence"/>
</dbReference>
<feature type="transmembrane region" description="Helical" evidence="1">
    <location>
        <begin position="56"/>
        <end position="73"/>
    </location>
</feature>
<keyword evidence="1" id="KW-0472">Membrane</keyword>
<evidence type="ECO:0000313" key="3">
    <source>
        <dbReference type="EMBL" id="TCW03110.1"/>
    </source>
</evidence>
<proteinExistence type="predicted"/>
<accession>A0A4R3Z789</accession>
<name>A0A4R3Z789_9FIRM</name>
<keyword evidence="1" id="KW-0812">Transmembrane</keyword>
<feature type="domain" description="YcxB-like C-terminal" evidence="2">
    <location>
        <begin position="107"/>
        <end position="161"/>
    </location>
</feature>
<dbReference type="GeneID" id="98914234"/>
<protein>
    <submittedName>
        <fullName evidence="3">YcxB-like protein</fullName>
    </submittedName>
</protein>
<dbReference type="EMBL" id="SMCQ01000001">
    <property type="protein sequence ID" value="TCW03110.1"/>
    <property type="molecule type" value="Genomic_DNA"/>
</dbReference>
<reference evidence="3 4" key="1">
    <citation type="submission" date="2019-03" db="EMBL/GenBank/DDBJ databases">
        <title>Genomic Encyclopedia of Type Strains, Phase IV (KMG-IV): sequencing the most valuable type-strain genomes for metagenomic binning, comparative biology and taxonomic classification.</title>
        <authorList>
            <person name="Goeker M."/>
        </authorList>
    </citation>
    <scope>NUCLEOTIDE SEQUENCE [LARGE SCALE GENOMIC DNA]</scope>
    <source>
        <strain evidence="3 4">DSM 29487</strain>
    </source>
</reference>
<evidence type="ECO:0000256" key="1">
    <source>
        <dbReference type="SAM" id="Phobius"/>
    </source>
</evidence>
<evidence type="ECO:0000313" key="4">
    <source>
        <dbReference type="Proteomes" id="UP000295515"/>
    </source>
</evidence>
<gene>
    <name evidence="3" type="ORF">EDD60_101417</name>
</gene>
<comment type="caution">
    <text evidence="3">The sequence shown here is derived from an EMBL/GenBank/DDBJ whole genome shotgun (WGS) entry which is preliminary data.</text>
</comment>
<sequence>MVNRIQVNRNIVNVEILKEVKNHLIAPWQRNLLFITSVVAVGLGISNFMIQKTLQGVVLLILGIGCFAEIYYLNHRKYKETVKTIKDQLNKEEVTYTMSFGNDGVAIHNCDTGVNNKIPYANIKQIIETENTYTLLAKKQEFIVVRKDCLKVSVEDFVQFLKSKDTKIKRWVK</sequence>
<organism evidence="3 4">
    <name type="scientific">Longibaculum muris</name>
    <dbReference type="NCBI Taxonomy" id="1796628"/>
    <lineage>
        <taxon>Bacteria</taxon>
        <taxon>Bacillati</taxon>
        <taxon>Bacillota</taxon>
        <taxon>Erysipelotrichia</taxon>
        <taxon>Erysipelotrichales</taxon>
        <taxon>Coprobacillaceae</taxon>
        <taxon>Longibaculum</taxon>
    </lineage>
</organism>